<evidence type="ECO:0000313" key="1">
    <source>
        <dbReference type="EMBL" id="KAJ3538254.1"/>
    </source>
</evidence>
<comment type="caution">
    <text evidence="1">The sequence shown here is derived from an EMBL/GenBank/DDBJ whole genome shotgun (WGS) entry which is preliminary data.</text>
</comment>
<organism evidence="1 2">
    <name type="scientific">Phlebia brevispora</name>
    <dbReference type="NCBI Taxonomy" id="194682"/>
    <lineage>
        <taxon>Eukaryota</taxon>
        <taxon>Fungi</taxon>
        <taxon>Dikarya</taxon>
        <taxon>Basidiomycota</taxon>
        <taxon>Agaricomycotina</taxon>
        <taxon>Agaricomycetes</taxon>
        <taxon>Polyporales</taxon>
        <taxon>Meruliaceae</taxon>
        <taxon>Phlebia</taxon>
    </lineage>
</organism>
<sequence length="878" mass="97316">MLSANSTLSAVYGADLILNYCIFAAFAFVCYELAITFEYEYEFLWRRRRTVATWLFIANRYSMLASVIVMIIPMHAKVSRQEISKTLNSRKLYLQTCPKSWTFFLNFIFKLPIFMSAAFSALKVFALLDHAYITASSYASMSPVMLLMRIWPTPYSGHRVAMQTMPRPPRWQSINLAAALTTILADVVAIAATWFKMYRHARQAAFTGIGIGFGAILLQYGTMYFLVLSVVNLADLILSLTLPTQLTNPTSIFTSIVPNVVLSRFIINLRQISSEGPSHLTRFSRFSPVNFRVPTLPSPTVVDNFYVPVAKNEDSLVGHEAGGDLGVCESCSSREQIQGRSAGTPGTLHTGGEMVDGIAGNWHNQEPPIVLPMRAHVHQSILSELSSGCLEYRFKTGIAPKVLVTCLVLPGAIGPGLARGIAPDIAARYPAQTNLSMTTIMHETGGKRRELSDRAHAIFRVISVELTTHLCSRNCYHPFHFGLLQVAPRYGTQQASTPGMHAQDQPVSLLIAGSRPSPRGRLSRGRKMESYRTSWEGNPQAATVVVFQGSRETSFEKGRYDAYLCPSSMQKDPSTRDRMAAELSMATDCETVPMSTSTSDAALIAAYKTYVNMNYCGYAATAFVCYEFVITFRYEHEFLWRRKWTAATWLFMVNRCYNSSLLYFVTFAFNVPMCLLAIFSALRVFVLLDFAYFTGGFVLLLGLVPVAMNFYQESLITYIYADYPVLGPGCYTNDVVSPALAYAQASVAGLGAGFGGTLFRYGTLYFVALCAVDIVDLIVFLVPSIQLIGNPMTIFTAMVPSVMLSRFLINLREVDAATPSDNSRPSRFSEPNFRRSTLNSIVGNLGEQLADGDDTPDHDEDRDDAGRWEGLPEGVPSE</sequence>
<name>A0ACC1SEY5_9APHY</name>
<proteinExistence type="predicted"/>
<evidence type="ECO:0000313" key="2">
    <source>
        <dbReference type="Proteomes" id="UP001148662"/>
    </source>
</evidence>
<protein>
    <submittedName>
        <fullName evidence="1">Uncharacterized protein</fullName>
    </submittedName>
</protein>
<reference evidence="1" key="1">
    <citation type="submission" date="2022-07" db="EMBL/GenBank/DDBJ databases">
        <title>Genome Sequence of Phlebia brevispora.</title>
        <authorList>
            <person name="Buettner E."/>
        </authorList>
    </citation>
    <scope>NUCLEOTIDE SEQUENCE</scope>
    <source>
        <strain evidence="1">MPL23</strain>
    </source>
</reference>
<gene>
    <name evidence="1" type="ORF">NM688_g6546</name>
</gene>
<dbReference type="EMBL" id="JANHOG010001367">
    <property type="protein sequence ID" value="KAJ3538254.1"/>
    <property type="molecule type" value="Genomic_DNA"/>
</dbReference>
<dbReference type="Proteomes" id="UP001148662">
    <property type="component" value="Unassembled WGS sequence"/>
</dbReference>
<accession>A0ACC1SEY5</accession>
<keyword evidence="2" id="KW-1185">Reference proteome</keyword>